<proteinExistence type="predicted"/>
<evidence type="ECO:0000313" key="1">
    <source>
        <dbReference type="EMBL" id="PPQ27854.1"/>
    </source>
</evidence>
<dbReference type="InterPro" id="IPR036782">
    <property type="entry name" value="NE0471-like_N"/>
</dbReference>
<sequence length="164" mass="18088">MMTNARRIAAIEAQPGYRLKVTWQDGGVAVVDMTGVVHRQAYFAALKDEAAFRQVTVIDYGTGIEWANGIDYSADSIEVMASEQTAMTADEFRAWKREMELSTNEMADIFGFSASTVKAYLAGESPIPVAVQIACHAMRENRAILDARFRPRVAGRPRKKPVAA</sequence>
<evidence type="ECO:0000313" key="2">
    <source>
        <dbReference type="Proteomes" id="UP000239724"/>
    </source>
</evidence>
<evidence type="ECO:0008006" key="3">
    <source>
        <dbReference type="Google" id="ProtNLM"/>
    </source>
</evidence>
<name>A0A2S6MZP7_RHOGL</name>
<dbReference type="Pfam" id="PF10387">
    <property type="entry name" value="DUF2442"/>
    <property type="match status" value="1"/>
</dbReference>
<dbReference type="RefSeq" id="WP_104521726.1">
    <property type="nucleotide sequence ID" value="NZ_NHRY01000252.1"/>
</dbReference>
<dbReference type="Gene3D" id="3.30.2020.10">
    <property type="entry name" value="NE0471-like N-terminal domain"/>
    <property type="match status" value="1"/>
</dbReference>
<organism evidence="1 2">
    <name type="scientific">Rhodopila globiformis</name>
    <name type="common">Rhodopseudomonas globiformis</name>
    <dbReference type="NCBI Taxonomy" id="1071"/>
    <lineage>
        <taxon>Bacteria</taxon>
        <taxon>Pseudomonadati</taxon>
        <taxon>Pseudomonadota</taxon>
        <taxon>Alphaproteobacteria</taxon>
        <taxon>Acetobacterales</taxon>
        <taxon>Acetobacteraceae</taxon>
        <taxon>Rhodopila</taxon>
    </lineage>
</organism>
<keyword evidence="2" id="KW-1185">Reference proteome</keyword>
<dbReference type="SUPFAM" id="SSF143880">
    <property type="entry name" value="NE0471 N-terminal domain-like"/>
    <property type="match status" value="1"/>
</dbReference>
<dbReference type="AlphaFoldDB" id="A0A2S6MZP7"/>
<dbReference type="InterPro" id="IPR018841">
    <property type="entry name" value="DUF2442"/>
</dbReference>
<dbReference type="GO" id="GO:0003677">
    <property type="term" value="F:DNA binding"/>
    <property type="evidence" value="ECO:0007669"/>
    <property type="project" value="InterPro"/>
</dbReference>
<dbReference type="Proteomes" id="UP000239724">
    <property type="component" value="Unassembled WGS sequence"/>
</dbReference>
<gene>
    <name evidence="1" type="ORF">CCS01_25935</name>
</gene>
<dbReference type="OrthoDB" id="6935755at2"/>
<dbReference type="InterPro" id="IPR010982">
    <property type="entry name" value="Lambda_DNA-bd_dom_sf"/>
</dbReference>
<comment type="caution">
    <text evidence="1">The sequence shown here is derived from an EMBL/GenBank/DDBJ whole genome shotgun (WGS) entry which is preliminary data.</text>
</comment>
<dbReference type="EMBL" id="NHRY01000252">
    <property type="protein sequence ID" value="PPQ27854.1"/>
    <property type="molecule type" value="Genomic_DNA"/>
</dbReference>
<accession>A0A2S6MZP7</accession>
<dbReference type="Gene3D" id="1.10.260.40">
    <property type="entry name" value="lambda repressor-like DNA-binding domains"/>
    <property type="match status" value="1"/>
</dbReference>
<protein>
    <recommendedName>
        <fullName evidence="3">DUF2442 domain-containing protein</fullName>
    </recommendedName>
</protein>
<reference evidence="1 2" key="1">
    <citation type="journal article" date="2018" name="Arch. Microbiol.">
        <title>New insights into the metabolic potential of the phototrophic purple bacterium Rhodopila globiformis DSM 161(T) from its draft genome sequence and evidence for a vanadium-dependent nitrogenase.</title>
        <authorList>
            <person name="Imhoff J.F."/>
            <person name="Rahn T."/>
            <person name="Kunzel S."/>
            <person name="Neulinger S.C."/>
        </authorList>
    </citation>
    <scope>NUCLEOTIDE SEQUENCE [LARGE SCALE GENOMIC DNA]</scope>
    <source>
        <strain evidence="1 2">DSM 161</strain>
    </source>
</reference>
<dbReference type="SUPFAM" id="SSF47413">
    <property type="entry name" value="lambda repressor-like DNA-binding domains"/>
    <property type="match status" value="1"/>
</dbReference>